<protein>
    <recommendedName>
        <fullName evidence="2">PARP-type domain-containing protein</fullName>
    </recommendedName>
</protein>
<evidence type="ECO:0008006" key="2">
    <source>
        <dbReference type="Google" id="ProtNLM"/>
    </source>
</evidence>
<dbReference type="EMBL" id="LAZR01006413">
    <property type="protein sequence ID" value="KKM92289.1"/>
    <property type="molecule type" value="Genomic_DNA"/>
</dbReference>
<gene>
    <name evidence="1" type="ORF">LCGC14_1219970</name>
</gene>
<comment type="caution">
    <text evidence="1">The sequence shown here is derived from an EMBL/GenBank/DDBJ whole genome shotgun (WGS) entry which is preliminary data.</text>
</comment>
<proteinExistence type="predicted"/>
<name>A0A0F9LBM4_9ZZZZ</name>
<accession>A0A0F9LBM4</accession>
<dbReference type="AlphaFoldDB" id="A0A0F9LBM4"/>
<reference evidence="1" key="1">
    <citation type="journal article" date="2015" name="Nature">
        <title>Complex archaea that bridge the gap between prokaryotes and eukaryotes.</title>
        <authorList>
            <person name="Spang A."/>
            <person name="Saw J.H."/>
            <person name="Jorgensen S.L."/>
            <person name="Zaremba-Niedzwiedzka K."/>
            <person name="Martijn J."/>
            <person name="Lind A.E."/>
            <person name="van Eijk R."/>
            <person name="Schleper C."/>
            <person name="Guy L."/>
            <person name="Ettema T.J."/>
        </authorList>
    </citation>
    <scope>NUCLEOTIDE SEQUENCE</scope>
</reference>
<organism evidence="1">
    <name type="scientific">marine sediment metagenome</name>
    <dbReference type="NCBI Taxonomy" id="412755"/>
    <lineage>
        <taxon>unclassified sequences</taxon>
        <taxon>metagenomes</taxon>
        <taxon>ecological metagenomes</taxon>
    </lineage>
</organism>
<sequence>MLAKQDLPHFCYQCKKQIKKGQKYVYRESKKYEKGFNYFHKNCKV</sequence>
<evidence type="ECO:0000313" key="1">
    <source>
        <dbReference type="EMBL" id="KKM92289.1"/>
    </source>
</evidence>